<gene>
    <name evidence="2" type="ORF">CKO13_02580</name>
</gene>
<dbReference type="Pfam" id="PF22059">
    <property type="entry name" value="GumK_N"/>
    <property type="match status" value="1"/>
</dbReference>
<feature type="domain" description="Glucuronosyltransferase GumK N-terminal" evidence="1">
    <location>
        <begin position="5"/>
        <end position="167"/>
    </location>
</feature>
<dbReference type="SUPFAM" id="SSF53756">
    <property type="entry name" value="UDP-Glycosyltransferase/glycogen phosphorylase"/>
    <property type="match status" value="1"/>
</dbReference>
<keyword evidence="3" id="KW-1185">Reference proteome</keyword>
<reference evidence="2 3" key="1">
    <citation type="journal article" date="2020" name="Microorganisms">
        <title>Osmotic Adaptation and Compatible Solute Biosynthesis of Phototrophic Bacteria as Revealed from Genome Analyses.</title>
        <authorList>
            <person name="Imhoff J.F."/>
            <person name="Rahn T."/>
            <person name="Kunzel S."/>
            <person name="Keller A."/>
            <person name="Neulinger S.C."/>
        </authorList>
    </citation>
    <scope>NUCLEOTIDE SEQUENCE [LARGE SCALE GENOMIC DNA]</scope>
    <source>
        <strain evidence="2 3">DSM 15116</strain>
    </source>
</reference>
<dbReference type="Gene3D" id="3.40.50.11010">
    <property type="match status" value="1"/>
</dbReference>
<sequence length="366" mass="40826">MVLSSFHDYRSPRRAGLHSIADELARRGPTRFFSLRYSKLSRRTGDPRRSLEARANAVESHRGVECFLWKTPVHPFHTRLRTLDGLESLIYDLYRRLAPSVLRDWVRDSDTVIIESGIGPLFFDLIQGLNPQARLIYRASDDLATINVAPCVHRAFRRAAPRFSSMALASPRLASNLPDTTNAYYIPHGVDPALAELGDPSPYEDGPNAVSVGSMLFDPHLIVEVSRRFPEVRFHLIGSGQGRHPGYGDNVTVYEEMPHEEALRYIKHADIGVAPYNQQAPAYLAESSHKLMQYDFFGLSAVCPHSVVGCGGNRYGFEPGDYDSAAAAIRGALRAPRRAGQRHLAWAEVVDRLLAPQHFPDTSLSL</sequence>
<name>A0ABS1E6B0_9GAMM</name>
<proteinExistence type="predicted"/>
<organism evidence="2 3">
    <name type="scientific">Halorhodospira neutriphila</name>
    <dbReference type="NCBI Taxonomy" id="168379"/>
    <lineage>
        <taxon>Bacteria</taxon>
        <taxon>Pseudomonadati</taxon>
        <taxon>Pseudomonadota</taxon>
        <taxon>Gammaproteobacteria</taxon>
        <taxon>Chromatiales</taxon>
        <taxon>Ectothiorhodospiraceae</taxon>
        <taxon>Halorhodospira</taxon>
    </lineage>
</organism>
<evidence type="ECO:0000313" key="3">
    <source>
        <dbReference type="Proteomes" id="UP000738126"/>
    </source>
</evidence>
<dbReference type="Gene3D" id="3.40.50.2000">
    <property type="entry name" value="Glycogen Phosphorylase B"/>
    <property type="match status" value="1"/>
</dbReference>
<accession>A0ABS1E6B0</accession>
<dbReference type="Proteomes" id="UP000738126">
    <property type="component" value="Unassembled WGS sequence"/>
</dbReference>
<dbReference type="EMBL" id="NRSH01000015">
    <property type="protein sequence ID" value="MBK1725921.1"/>
    <property type="molecule type" value="Genomic_DNA"/>
</dbReference>
<comment type="caution">
    <text evidence="2">The sequence shown here is derived from an EMBL/GenBank/DDBJ whole genome shotgun (WGS) entry which is preliminary data.</text>
</comment>
<evidence type="ECO:0000259" key="1">
    <source>
        <dbReference type="Pfam" id="PF22059"/>
    </source>
</evidence>
<dbReference type="InterPro" id="IPR054299">
    <property type="entry name" value="GumK_N"/>
</dbReference>
<evidence type="ECO:0000313" key="2">
    <source>
        <dbReference type="EMBL" id="MBK1725921.1"/>
    </source>
</evidence>
<protein>
    <submittedName>
        <fullName evidence="2">UDP-glucuronate--glycolipid 2-beta-glucuronosyltransferase</fullName>
    </submittedName>
</protein>